<dbReference type="PANTHER" id="PTHR10869">
    <property type="entry name" value="PROLYL 4-HYDROXYLASE ALPHA SUBUNIT"/>
    <property type="match status" value="1"/>
</dbReference>
<accession>A0A3G8HB47</accession>
<dbReference type="PANTHER" id="PTHR10869:SF246">
    <property type="entry name" value="TRANSMEMBRANE PROLYL 4-HYDROXYLASE"/>
    <property type="match status" value="1"/>
</dbReference>
<dbReference type="Proteomes" id="UP000270411">
    <property type="component" value="Plasmid unnamed2"/>
</dbReference>
<keyword evidence="4" id="KW-0614">Plasmid</keyword>
<dbReference type="GO" id="GO:0046872">
    <property type="term" value="F:metal ion binding"/>
    <property type="evidence" value="ECO:0007669"/>
    <property type="project" value="UniProtKB-KW"/>
</dbReference>
<dbReference type="InterPro" id="IPR045054">
    <property type="entry name" value="P4HA-like"/>
</dbReference>
<name>A0A3G8HB47_9BURK</name>
<evidence type="ECO:0000259" key="3">
    <source>
        <dbReference type="Pfam" id="PF13640"/>
    </source>
</evidence>
<gene>
    <name evidence="4" type="ORF">EHF44_26960</name>
</gene>
<evidence type="ECO:0000313" key="4">
    <source>
        <dbReference type="EMBL" id="AZG17340.1"/>
    </source>
</evidence>
<evidence type="ECO:0000256" key="2">
    <source>
        <dbReference type="ARBA" id="ARBA00023004"/>
    </source>
</evidence>
<dbReference type="InterPro" id="IPR044862">
    <property type="entry name" value="Pro_4_hyd_alph_FE2OG_OXY"/>
</dbReference>
<dbReference type="KEGG" id="cpau:EHF44_26960"/>
<dbReference type="GO" id="GO:0004656">
    <property type="term" value="F:procollagen-proline 4-dioxygenase activity"/>
    <property type="evidence" value="ECO:0007669"/>
    <property type="project" value="TreeGrafter"/>
</dbReference>
<dbReference type="Pfam" id="PF13640">
    <property type="entry name" value="2OG-FeII_Oxy_3"/>
    <property type="match status" value="1"/>
</dbReference>
<evidence type="ECO:0000256" key="1">
    <source>
        <dbReference type="ARBA" id="ARBA00022723"/>
    </source>
</evidence>
<dbReference type="AlphaFoldDB" id="A0A3G8HB47"/>
<protein>
    <recommendedName>
        <fullName evidence="3">Prolyl 4-hydroxylase alpha subunit Fe(2+) 2OG dioxygenase domain-containing protein</fullName>
    </recommendedName>
</protein>
<reference evidence="5" key="1">
    <citation type="submission" date="2018-11" db="EMBL/GenBank/DDBJ databases">
        <title>FDA dAtabase for Regulatory Grade micrObial Sequences (FDA-ARGOS): Supporting development and validation of Infectious Disease Dx tests.</title>
        <authorList>
            <person name="Goldberg B."/>
            <person name="Campos J."/>
            <person name="Tallon L."/>
            <person name="Sadzewicz L."/>
            <person name="Zhao X."/>
            <person name="Vavikolanu K."/>
            <person name="Mehta A."/>
            <person name="Aluvathingal J."/>
            <person name="Nadendla S."/>
            <person name="Geyer C."/>
            <person name="Nandy P."/>
            <person name="Yan Y."/>
            <person name="Sichtig H."/>
        </authorList>
    </citation>
    <scope>NUCLEOTIDE SEQUENCE [LARGE SCALE GENOMIC DNA]</scope>
    <source>
        <strain evidence="5">FDAARGOS_614</strain>
        <plasmid evidence="5">unnamed2</plasmid>
    </source>
</reference>
<geneLocation type="plasmid" evidence="4">
    <name>unnamed2</name>
</geneLocation>
<keyword evidence="2" id="KW-0408">Iron</keyword>
<dbReference type="OrthoDB" id="269774at2"/>
<evidence type="ECO:0000313" key="5">
    <source>
        <dbReference type="Proteomes" id="UP000270411"/>
    </source>
</evidence>
<dbReference type="Gene3D" id="2.60.120.620">
    <property type="entry name" value="q2cbj1_9rhob like domain"/>
    <property type="match status" value="1"/>
</dbReference>
<feature type="domain" description="Prolyl 4-hydroxylase alpha subunit Fe(2+) 2OG dioxygenase" evidence="3">
    <location>
        <begin position="2"/>
        <end position="67"/>
    </location>
</feature>
<proteinExistence type="predicted"/>
<dbReference type="EMBL" id="CP033971">
    <property type="protein sequence ID" value="AZG17340.1"/>
    <property type="molecule type" value="Genomic_DNA"/>
</dbReference>
<dbReference type="RefSeq" id="WP_124687068.1">
    <property type="nucleotide sequence ID" value="NZ_CP033971.1"/>
</dbReference>
<sequence>MMVIYLNDVPEGGEVVFPEIGLSVLPRKGKALYFEYCDDGGQLDGRTLHAAAAVARGEKRVATKWMRQRRFVSAAYDVRAASM</sequence>
<organism evidence="4 5">
    <name type="scientific">Cupriavidus pauculus</name>
    <dbReference type="NCBI Taxonomy" id="82633"/>
    <lineage>
        <taxon>Bacteria</taxon>
        <taxon>Pseudomonadati</taxon>
        <taxon>Pseudomonadota</taxon>
        <taxon>Betaproteobacteria</taxon>
        <taxon>Burkholderiales</taxon>
        <taxon>Burkholderiaceae</taxon>
        <taxon>Cupriavidus</taxon>
    </lineage>
</organism>
<keyword evidence="1" id="KW-0479">Metal-binding</keyword>